<name>A0A552FZR0_MICAE</name>
<gene>
    <name evidence="1" type="ORF">EWV57_05880</name>
</gene>
<reference evidence="1 2" key="1">
    <citation type="submission" date="2019-01" db="EMBL/GenBank/DDBJ databases">
        <title>Coherence of Microcystis species and biogeography revealed through population genomics.</title>
        <authorList>
            <person name="Perez-Carrascal O.M."/>
            <person name="Terrat Y."/>
            <person name="Giani A."/>
            <person name="Fortin N."/>
            <person name="Tromas N."/>
            <person name="Shapiro B.J."/>
        </authorList>
    </citation>
    <scope>NUCLEOTIDE SEQUENCE [LARGE SCALE GENOMIC DNA]</scope>
    <source>
        <strain evidence="1">Ma_QC_Ch_20071001_S25D</strain>
    </source>
</reference>
<sequence length="66" mass="7419">MVVGCWGNKIVFYPYPLSPNPYPPSPIPHPLIPIPYPLIPIPHPLIPIPYLLTDNANQSDNFQSQD</sequence>
<protein>
    <submittedName>
        <fullName evidence="1">Uncharacterized protein</fullName>
    </submittedName>
</protein>
<dbReference type="EMBL" id="SFBE01000103">
    <property type="protein sequence ID" value="TRU52220.1"/>
    <property type="molecule type" value="Genomic_DNA"/>
</dbReference>
<dbReference type="Proteomes" id="UP000316958">
    <property type="component" value="Unassembled WGS sequence"/>
</dbReference>
<accession>A0A552FZR0</accession>
<comment type="caution">
    <text evidence="1">The sequence shown here is derived from an EMBL/GenBank/DDBJ whole genome shotgun (WGS) entry which is preliminary data.</text>
</comment>
<organism evidence="1 2">
    <name type="scientific">Microcystis aeruginosa Ma_QC_Ch_20071001_S25D</name>
    <dbReference type="NCBI Taxonomy" id="2486250"/>
    <lineage>
        <taxon>Bacteria</taxon>
        <taxon>Bacillati</taxon>
        <taxon>Cyanobacteriota</taxon>
        <taxon>Cyanophyceae</taxon>
        <taxon>Oscillatoriophycideae</taxon>
        <taxon>Chroococcales</taxon>
        <taxon>Microcystaceae</taxon>
        <taxon>Microcystis</taxon>
    </lineage>
</organism>
<proteinExistence type="predicted"/>
<dbReference type="AlphaFoldDB" id="A0A552FZR0"/>
<evidence type="ECO:0000313" key="2">
    <source>
        <dbReference type="Proteomes" id="UP000316958"/>
    </source>
</evidence>
<evidence type="ECO:0000313" key="1">
    <source>
        <dbReference type="EMBL" id="TRU52220.1"/>
    </source>
</evidence>